<dbReference type="Proteomes" id="UP000823786">
    <property type="component" value="Unassembled WGS sequence"/>
</dbReference>
<evidence type="ECO:0000313" key="2">
    <source>
        <dbReference type="EMBL" id="MBP1856766.1"/>
    </source>
</evidence>
<keyword evidence="3" id="KW-1185">Reference proteome</keyword>
<dbReference type="EMBL" id="JAGGJV010000001">
    <property type="protein sequence ID" value="MBP1856766.1"/>
    <property type="molecule type" value="Genomic_DNA"/>
</dbReference>
<dbReference type="Gene3D" id="3.40.50.300">
    <property type="entry name" value="P-loop containing nucleotide triphosphate hydrolases"/>
    <property type="match status" value="1"/>
</dbReference>
<sequence length="412" mass="45563">MSEQYMPDELAEMEAEAERLFYEYGPSYSEDDEREARRHVATEPAPAISTDGKTLDDLAAEYGIVCPAEYDDETVPEREWWIEGLVPIGQVTLLYGDGGVGKSLLALQWGLAGAADVDTLGISPERGGVFYLGAEDEEIEFKRRQVDICKSLGLYLRDLHDFRLMPMAGEDAVMAVQDASKRMVPTEVFRRVEAFVNVMRPRCIILDTAADLFGGNEIDRGQVRQFVGMLRGLAIKLRCAVILLAHPSVAGMMSGTGTSGSTGWSNSARSRLYLTRPDPKYDDDPDVRILKTMKANYGTVGGEIKLRWEKGAFVLNSGSRSGLMVEAKAERVFMDCLATVDRNIGRVTFAKTSAQYYAPKVFAQMPEADGVNVRQFEKAMDSLRRSGRITEINHGTLPRPTMGIVDAAARMN</sequence>
<feature type="region of interest" description="Disordered" evidence="1">
    <location>
        <begin position="28"/>
        <end position="51"/>
    </location>
</feature>
<organism evidence="2 3">
    <name type="scientific">Rhizobium herbae</name>
    <dbReference type="NCBI Taxonomy" id="508661"/>
    <lineage>
        <taxon>Bacteria</taxon>
        <taxon>Pseudomonadati</taxon>
        <taxon>Pseudomonadota</taxon>
        <taxon>Alphaproteobacteria</taxon>
        <taxon>Hyphomicrobiales</taxon>
        <taxon>Rhizobiaceae</taxon>
        <taxon>Rhizobium/Agrobacterium group</taxon>
        <taxon>Rhizobium</taxon>
    </lineage>
</organism>
<evidence type="ECO:0000256" key="1">
    <source>
        <dbReference type="SAM" id="MobiDB-lite"/>
    </source>
</evidence>
<name>A0ABS4EFP2_9HYPH</name>
<reference evidence="2 3" key="1">
    <citation type="submission" date="2021-03" db="EMBL/GenBank/DDBJ databases">
        <title>Genomic Encyclopedia of Type Strains, Phase IV (KMG-IV): sequencing the most valuable type-strain genomes for metagenomic binning, comparative biology and taxonomic classification.</title>
        <authorList>
            <person name="Goeker M."/>
        </authorList>
    </citation>
    <scope>NUCLEOTIDE SEQUENCE [LARGE SCALE GENOMIC DNA]</scope>
    <source>
        <strain evidence="2 3">DSM 26427</strain>
    </source>
</reference>
<dbReference type="RefSeq" id="WP_209846533.1">
    <property type="nucleotide sequence ID" value="NZ_JAGGJV010000001.1"/>
</dbReference>
<comment type="caution">
    <text evidence="2">The sequence shown here is derived from an EMBL/GenBank/DDBJ whole genome shotgun (WGS) entry which is preliminary data.</text>
</comment>
<protein>
    <submittedName>
        <fullName evidence="2">RecA-family ATPase</fullName>
    </submittedName>
</protein>
<accession>A0ABS4EFP2</accession>
<dbReference type="Pfam" id="PF13481">
    <property type="entry name" value="AAA_25"/>
    <property type="match status" value="1"/>
</dbReference>
<dbReference type="SUPFAM" id="SSF52540">
    <property type="entry name" value="P-loop containing nucleoside triphosphate hydrolases"/>
    <property type="match status" value="1"/>
</dbReference>
<gene>
    <name evidence="2" type="ORF">J2Z75_000246</name>
</gene>
<evidence type="ECO:0000313" key="3">
    <source>
        <dbReference type="Proteomes" id="UP000823786"/>
    </source>
</evidence>
<dbReference type="InterPro" id="IPR027417">
    <property type="entry name" value="P-loop_NTPase"/>
</dbReference>
<proteinExistence type="predicted"/>